<reference evidence="1 2" key="1">
    <citation type="submission" date="2021-01" db="EMBL/GenBank/DDBJ databases">
        <title>Belnapia mucosa sp. nov. and Belnapia arida sp. nov., isolated from the Tabernas Desert (Almeria, Spain).</title>
        <authorList>
            <person name="Molina-Menor E."/>
            <person name="Vidal-Verdu A."/>
            <person name="Calonge A."/>
            <person name="Satari L."/>
            <person name="Pereto J."/>
            <person name="Porcar M."/>
        </authorList>
    </citation>
    <scope>NUCLEOTIDE SEQUENCE [LARGE SCALE GENOMIC DNA]</scope>
    <source>
        <strain evidence="1 2">T18</strain>
    </source>
</reference>
<name>A0ABS1U1J0_9PROT</name>
<comment type="caution">
    <text evidence="1">The sequence shown here is derived from an EMBL/GenBank/DDBJ whole genome shotgun (WGS) entry which is preliminary data.</text>
</comment>
<sequence length="106" mass="11298">MSHRSRPDPRLEPLHGTVRPAFDIAPALDALVSVGTELAQNAADAAWIGLDRAEQELGKRTGGLAPRAEVLQSLLALRQARAQLTQGQIDRAATEIDRAIAALMPA</sequence>
<evidence type="ECO:0000313" key="1">
    <source>
        <dbReference type="EMBL" id="MBL6077186.1"/>
    </source>
</evidence>
<evidence type="ECO:0000313" key="2">
    <source>
        <dbReference type="Proteomes" id="UP000660885"/>
    </source>
</evidence>
<organism evidence="1 2">
    <name type="scientific">Belnapia arida</name>
    <dbReference type="NCBI Taxonomy" id="2804533"/>
    <lineage>
        <taxon>Bacteria</taxon>
        <taxon>Pseudomonadati</taxon>
        <taxon>Pseudomonadota</taxon>
        <taxon>Alphaproteobacteria</taxon>
        <taxon>Acetobacterales</taxon>
        <taxon>Roseomonadaceae</taxon>
        <taxon>Belnapia</taxon>
    </lineage>
</organism>
<gene>
    <name evidence="1" type="ORF">JMJ56_04150</name>
</gene>
<protein>
    <submittedName>
        <fullName evidence="1">Uncharacterized protein</fullName>
    </submittedName>
</protein>
<dbReference type="EMBL" id="JAETWB010000001">
    <property type="protein sequence ID" value="MBL6077186.1"/>
    <property type="molecule type" value="Genomic_DNA"/>
</dbReference>
<accession>A0ABS1U1J0</accession>
<proteinExistence type="predicted"/>
<dbReference type="Proteomes" id="UP000660885">
    <property type="component" value="Unassembled WGS sequence"/>
</dbReference>
<dbReference type="RefSeq" id="WP_202830318.1">
    <property type="nucleotide sequence ID" value="NZ_JAETWB010000001.1"/>
</dbReference>
<keyword evidence="2" id="KW-1185">Reference proteome</keyword>